<dbReference type="Pfam" id="PF00147">
    <property type="entry name" value="Fibrinogen_C"/>
    <property type="match status" value="1"/>
</dbReference>
<evidence type="ECO:0000256" key="2">
    <source>
        <dbReference type="ARBA" id="ARBA00022525"/>
    </source>
</evidence>
<organism evidence="9 10">
    <name type="scientific">Hyalella azteca</name>
    <name type="common">Amphipod</name>
    <dbReference type="NCBI Taxonomy" id="294128"/>
    <lineage>
        <taxon>Eukaryota</taxon>
        <taxon>Metazoa</taxon>
        <taxon>Ecdysozoa</taxon>
        <taxon>Arthropoda</taxon>
        <taxon>Crustacea</taxon>
        <taxon>Multicrustacea</taxon>
        <taxon>Malacostraca</taxon>
        <taxon>Eumalacostraca</taxon>
        <taxon>Peracarida</taxon>
        <taxon>Amphipoda</taxon>
        <taxon>Senticaudata</taxon>
        <taxon>Talitrida</taxon>
        <taxon>Talitroidea</taxon>
        <taxon>Hyalellidae</taxon>
        <taxon>Hyalella</taxon>
    </lineage>
</organism>
<feature type="compositionally biased region" description="Polar residues" evidence="6">
    <location>
        <begin position="267"/>
        <end position="279"/>
    </location>
</feature>
<dbReference type="PANTHER" id="PTHR47221">
    <property type="entry name" value="FIBRINOGEN ALPHA CHAIN"/>
    <property type="match status" value="1"/>
</dbReference>
<comment type="subcellular location">
    <subcellularLocation>
        <location evidence="1">Secreted</location>
    </subcellularLocation>
</comment>
<feature type="chain" id="PRO_5034886285" evidence="7">
    <location>
        <begin position="38"/>
        <end position="851"/>
    </location>
</feature>
<dbReference type="SMART" id="SM00186">
    <property type="entry name" value="FBG"/>
    <property type="match status" value="1"/>
</dbReference>
<gene>
    <name evidence="10" type="primary">LOC108673486</name>
</gene>
<feature type="region of interest" description="Disordered" evidence="6">
    <location>
        <begin position="267"/>
        <end position="289"/>
    </location>
</feature>
<dbReference type="SUPFAM" id="SSF56496">
    <property type="entry name" value="Fibrinogen C-terminal domain-like"/>
    <property type="match status" value="1"/>
</dbReference>
<evidence type="ECO:0000256" key="5">
    <source>
        <dbReference type="ARBA" id="ARBA00053344"/>
    </source>
</evidence>
<dbReference type="InterPro" id="IPR002181">
    <property type="entry name" value="Fibrinogen_a/b/g_C_dom"/>
</dbReference>
<dbReference type="Proteomes" id="UP000694843">
    <property type="component" value="Unplaced"/>
</dbReference>
<dbReference type="GO" id="GO:0030674">
    <property type="term" value="F:protein-macromolecule adaptor activity"/>
    <property type="evidence" value="ECO:0007669"/>
    <property type="project" value="TreeGrafter"/>
</dbReference>
<keyword evidence="9" id="KW-1185">Reference proteome</keyword>
<dbReference type="GO" id="GO:0005577">
    <property type="term" value="C:fibrinogen complex"/>
    <property type="evidence" value="ECO:0007669"/>
    <property type="project" value="TreeGrafter"/>
</dbReference>
<evidence type="ECO:0000256" key="3">
    <source>
        <dbReference type="ARBA" id="ARBA00023157"/>
    </source>
</evidence>
<dbReference type="CDD" id="cd00087">
    <property type="entry name" value="FReD"/>
    <property type="match status" value="1"/>
</dbReference>
<feature type="compositionally biased region" description="Low complexity" evidence="6">
    <location>
        <begin position="564"/>
        <end position="575"/>
    </location>
</feature>
<sequence>MWPCTFSNHPSDAKWRLKTALVRLITVFLLHAPNVSATNSVRNHVNFDTKAENWHWSEEDRAREQLGHEPNYNLDVIKHLNSNDDSDKYDDGASTSRTTRSATTTTSNRHSRLSDEELSEAVSRVKRQTERDPYVFNLFEVLLTTLETKLRRVENMDRALQHLAHRMDSFEGSLQHTLNTTNKMIHLIETKLLDSGPSCPPTFYEYHHNPQPPQPLVFDPSVGIDTPVSNPSDIFSKPSPQPVYFYSKTPLESSNTGFSSDKLHYTPFSSTLNAQPNQVNEDEAPPKTESNVEDRLDLVANHMSSIDSKLSNLQQQLDANSLLMLSVSGAPNADELVAEASENYQVDMSVGAKRQALYKNQDLQHVVSALERVQESVEELSQRFSMHAGLNSEQIEHMIDNMVQVRQAVISHGPVSVNASAPGNTEGDFPGPLSESRSKLDVLVQKLAPLQEVRKKMDEVWSVLVGTKSDALLSNIQRQERAIQHMKTDVTDRKDRVVHNSTQVERRSEFMSRSVSAGGSKLEDQSNSPSHVTLLHRSTNPRLQEKLDGVALPLHGSIEQQKWSANSSSVVNSSAPGGSDQTAGADQGVQDMMLNMAHKKRVSSVFIAPPVNDDITGYSCSDLLKQGYSESGNYHIRIKGTTYWFLNVNCDMKREGGGWTVIQRRDDFGDPRENFNRDWTDYKHGFGNPEKEFYLGNENIYLLTNTQEHILRVELEDFEGNRKYAEYSTFRLHSELDLYKLEIGGYTGNAGNALNDPWYGHNLSPFSTFDRDNDRSSLNCASMLKGGWWWRACGRSLNGLYLTNPNDYIGRQGIVWFRWKGWDYSLKKSLIMIRPKSHTLKNDKSKAKGNT</sequence>
<dbReference type="InterPro" id="IPR037579">
    <property type="entry name" value="FIB_ANG-like"/>
</dbReference>
<dbReference type="AlphaFoldDB" id="A0A8B7NSX8"/>
<dbReference type="GO" id="GO:0005201">
    <property type="term" value="F:extracellular matrix structural constituent"/>
    <property type="evidence" value="ECO:0007669"/>
    <property type="project" value="TreeGrafter"/>
</dbReference>
<reference evidence="10" key="1">
    <citation type="submission" date="2025-08" db="UniProtKB">
        <authorList>
            <consortium name="RefSeq"/>
        </authorList>
    </citation>
    <scope>IDENTIFICATION</scope>
    <source>
        <tissue evidence="10">Whole organism</tissue>
    </source>
</reference>
<dbReference type="OMA" id="SICRISN"/>
<dbReference type="GeneID" id="108673486"/>
<feature type="region of interest" description="Disordered" evidence="6">
    <location>
        <begin position="83"/>
        <end position="117"/>
    </location>
</feature>
<dbReference type="InterPro" id="IPR036056">
    <property type="entry name" value="Fibrinogen-like_C"/>
</dbReference>
<evidence type="ECO:0000259" key="8">
    <source>
        <dbReference type="PROSITE" id="PS51406"/>
    </source>
</evidence>
<feature type="region of interest" description="Disordered" evidence="6">
    <location>
        <begin position="563"/>
        <end position="585"/>
    </location>
</feature>
<dbReference type="GO" id="GO:0034116">
    <property type="term" value="P:positive regulation of heterotypic cell-cell adhesion"/>
    <property type="evidence" value="ECO:0007669"/>
    <property type="project" value="TreeGrafter"/>
</dbReference>
<keyword evidence="3" id="KW-1015">Disulfide bond</keyword>
<dbReference type="PROSITE" id="PS51406">
    <property type="entry name" value="FIBRINOGEN_C_2"/>
    <property type="match status" value="1"/>
</dbReference>
<proteinExistence type="predicted"/>
<protein>
    <submittedName>
        <fullName evidence="10">Uncharacterized protein LOC108673486 isoform X1</fullName>
    </submittedName>
</protein>
<dbReference type="GO" id="GO:0030246">
    <property type="term" value="F:carbohydrate binding"/>
    <property type="evidence" value="ECO:0007669"/>
    <property type="project" value="UniProtKB-ARBA"/>
</dbReference>
<evidence type="ECO:0000256" key="7">
    <source>
        <dbReference type="SAM" id="SignalP"/>
    </source>
</evidence>
<feature type="region of interest" description="Disordered" evidence="6">
    <location>
        <begin position="507"/>
        <end position="532"/>
    </location>
</feature>
<dbReference type="Gene3D" id="3.90.215.10">
    <property type="entry name" value="Gamma Fibrinogen, chain A, domain 1"/>
    <property type="match status" value="1"/>
</dbReference>
<dbReference type="InterPro" id="IPR014716">
    <property type="entry name" value="Fibrinogen_a/b/g_C_1"/>
</dbReference>
<feature type="compositionally biased region" description="Low complexity" evidence="6">
    <location>
        <begin position="93"/>
        <end position="107"/>
    </location>
</feature>
<dbReference type="PANTHER" id="PTHR47221:SF5">
    <property type="entry name" value="FIBRINOGEN C-TERMINAL DOMAIN-CONTAINING PROTEIN"/>
    <property type="match status" value="1"/>
</dbReference>
<dbReference type="RefSeq" id="XP_018016815.1">
    <property type="nucleotide sequence ID" value="XM_018161326.2"/>
</dbReference>
<keyword evidence="2" id="KW-0964">Secreted</keyword>
<dbReference type="KEGG" id="hazt:108673486"/>
<dbReference type="FunFam" id="3.90.215.10:FF:000001">
    <property type="entry name" value="Tenascin isoform 1"/>
    <property type="match status" value="1"/>
</dbReference>
<feature type="signal peptide" evidence="7">
    <location>
        <begin position="1"/>
        <end position="37"/>
    </location>
</feature>
<feature type="domain" description="Fibrinogen C-terminal" evidence="8">
    <location>
        <begin position="611"/>
        <end position="837"/>
    </location>
</feature>
<name>A0A8B7NSX8_HYAAZ</name>
<evidence type="ECO:0000256" key="4">
    <source>
        <dbReference type="ARBA" id="ARBA00023180"/>
    </source>
</evidence>
<dbReference type="Gene3D" id="4.10.530.10">
    <property type="entry name" value="Gamma-fibrinogen Carboxyl Terminal Fragment, domain 2"/>
    <property type="match status" value="1"/>
</dbReference>
<evidence type="ECO:0000256" key="6">
    <source>
        <dbReference type="SAM" id="MobiDB-lite"/>
    </source>
</evidence>
<evidence type="ECO:0000256" key="1">
    <source>
        <dbReference type="ARBA" id="ARBA00004613"/>
    </source>
</evidence>
<evidence type="ECO:0000313" key="9">
    <source>
        <dbReference type="Proteomes" id="UP000694843"/>
    </source>
</evidence>
<accession>A0A8B7NSX8</accession>
<dbReference type="OrthoDB" id="7735550at2759"/>
<evidence type="ECO:0000313" key="10">
    <source>
        <dbReference type="RefSeq" id="XP_018016815.1"/>
    </source>
</evidence>
<keyword evidence="7" id="KW-0732">Signal</keyword>
<comment type="function">
    <text evidence="5">Lectin involved in innate immunity. Agglutinates all types of human erythrocytes, Gram-positive and Gram-negative bacteria. Has a stronger agglutinating activity towards Gram-negative bacteria than towards Gram-positive bacteria. Specifically recognizes acetyl group-containing substances on agglutinated cells. The hemagglutinating activity was inhibited by EDTA, acetyl group-containing mono- and disaccharides, N-acetyl derivatives of amino acids, other acetyl group-containing substances, propionamide and benzamide. Enhances the antimicrobial activity of big defensin against Gram-positive bacteria but not against Gram-negative bacteria.</text>
</comment>
<keyword evidence="4" id="KW-0325">Glycoprotein</keyword>
<dbReference type="NCBIfam" id="NF040941">
    <property type="entry name" value="GGGWT_bact"/>
    <property type="match status" value="1"/>
</dbReference>